<dbReference type="GO" id="GO:0019867">
    <property type="term" value="C:outer membrane"/>
    <property type="evidence" value="ECO:0007669"/>
    <property type="project" value="InterPro"/>
</dbReference>
<evidence type="ECO:0000256" key="3">
    <source>
        <dbReference type="SAM" id="SignalP"/>
    </source>
</evidence>
<dbReference type="InterPro" id="IPR011050">
    <property type="entry name" value="Pectin_lyase_fold/virulence"/>
</dbReference>
<dbReference type="InterPro" id="IPR013425">
    <property type="entry name" value="Autotrns_rpt"/>
</dbReference>
<dbReference type="SUPFAM" id="SSF103515">
    <property type="entry name" value="Autotransporter"/>
    <property type="match status" value="1"/>
</dbReference>
<comment type="caution">
    <text evidence="5">The sequence shown here is derived from an EMBL/GenBank/DDBJ whole genome shotgun (WGS) entry which is preliminary data.</text>
</comment>
<dbReference type="Pfam" id="PF12951">
    <property type="entry name" value="PATR"/>
    <property type="match status" value="2"/>
</dbReference>
<dbReference type="GeneID" id="68850488"/>
<organism evidence="5 6">
    <name type="scientific">Roseibium aggregatum (strain ATCC 25650 / DSM 13394 / JCM 20685 / NBRC 16684 / NCIMB 2208 / IAM 12614 / B1)</name>
    <name type="common">Stappia aggregata</name>
    <dbReference type="NCBI Taxonomy" id="384765"/>
    <lineage>
        <taxon>Bacteria</taxon>
        <taxon>Pseudomonadati</taxon>
        <taxon>Pseudomonadota</taxon>
        <taxon>Alphaproteobacteria</taxon>
        <taxon>Hyphomicrobiales</taxon>
        <taxon>Stappiaceae</taxon>
        <taxon>Roseibium</taxon>
    </lineage>
</organism>
<reference evidence="5 6" key="1">
    <citation type="submission" date="2006-05" db="EMBL/GenBank/DDBJ databases">
        <authorList>
            <person name="King G."/>
            <person name="Ferriera S."/>
            <person name="Johnson J."/>
            <person name="Kravitz S."/>
            <person name="Beeson K."/>
            <person name="Sutton G."/>
            <person name="Rogers Y.-H."/>
            <person name="Friedman R."/>
            <person name="Frazier M."/>
            <person name="Venter J.C."/>
        </authorList>
    </citation>
    <scope>NUCLEOTIDE SEQUENCE [LARGE SCALE GENOMIC DNA]</scope>
    <source>
        <strain evidence="6">ATCC 25650 / DSM 13394 / JCM 20685 / NBRC 16684 / NCIMB 2208 / IAM 12614 / B1</strain>
    </source>
</reference>
<dbReference type="Pfam" id="PF03797">
    <property type="entry name" value="Autotransporter"/>
    <property type="match status" value="1"/>
</dbReference>
<feature type="chain" id="PRO_5002627932" description="Autotransporter domain-containing protein" evidence="3">
    <location>
        <begin position="39"/>
        <end position="1353"/>
    </location>
</feature>
<gene>
    <name evidence="5" type="ORF">SIAM614_26196</name>
</gene>
<feature type="signal peptide" evidence="3">
    <location>
        <begin position="1"/>
        <end position="38"/>
    </location>
</feature>
<protein>
    <recommendedName>
        <fullName evidence="4">Autotransporter domain-containing protein</fullName>
    </recommendedName>
</protein>
<dbReference type="SMART" id="SM00869">
    <property type="entry name" value="Autotransporter"/>
    <property type="match status" value="1"/>
</dbReference>
<accession>A0NZX5</accession>
<feature type="domain" description="Autotransporter" evidence="4">
    <location>
        <begin position="1075"/>
        <end position="1353"/>
    </location>
</feature>
<name>A0NZX5_ROSAI</name>
<dbReference type="NCBIfam" id="TIGR02601">
    <property type="entry name" value="autotrns_rpt"/>
    <property type="match status" value="1"/>
</dbReference>
<dbReference type="eggNOG" id="COG4625">
    <property type="taxonomic scope" value="Bacteria"/>
</dbReference>
<dbReference type="PROSITE" id="PS51208">
    <property type="entry name" value="AUTOTRANSPORTER"/>
    <property type="match status" value="1"/>
</dbReference>
<feature type="compositionally biased region" description="Gly residues" evidence="2">
    <location>
        <begin position="178"/>
        <end position="187"/>
    </location>
</feature>
<dbReference type="EMBL" id="AAUW01000019">
    <property type="protein sequence ID" value="EAV41692.1"/>
    <property type="molecule type" value="Genomic_DNA"/>
</dbReference>
<dbReference type="RefSeq" id="WP_006938321.1">
    <property type="nucleotide sequence ID" value="NZ_AAUW01000019.1"/>
</dbReference>
<evidence type="ECO:0000259" key="4">
    <source>
        <dbReference type="PROSITE" id="PS51208"/>
    </source>
</evidence>
<dbReference type="NCBIfam" id="TIGR04393">
    <property type="entry name" value="rpt_T5SS_PEPC"/>
    <property type="match status" value="3"/>
</dbReference>
<dbReference type="SUPFAM" id="SSF51126">
    <property type="entry name" value="Pectin lyase-like"/>
    <property type="match status" value="1"/>
</dbReference>
<evidence type="ECO:0000256" key="1">
    <source>
        <dbReference type="ARBA" id="ARBA00022729"/>
    </source>
</evidence>
<feature type="region of interest" description="Disordered" evidence="2">
    <location>
        <begin position="178"/>
        <end position="241"/>
    </location>
</feature>
<dbReference type="Proteomes" id="UP000004848">
    <property type="component" value="Unassembled WGS sequence"/>
</dbReference>
<evidence type="ECO:0000313" key="6">
    <source>
        <dbReference type="Proteomes" id="UP000004848"/>
    </source>
</evidence>
<evidence type="ECO:0000256" key="2">
    <source>
        <dbReference type="SAM" id="MobiDB-lite"/>
    </source>
</evidence>
<feature type="compositionally biased region" description="Gly residues" evidence="2">
    <location>
        <begin position="219"/>
        <end position="231"/>
    </location>
</feature>
<proteinExistence type="predicted"/>
<dbReference type="eggNOG" id="COG2911">
    <property type="taxonomic scope" value="Bacteria"/>
</dbReference>
<dbReference type="InterPro" id="IPR006315">
    <property type="entry name" value="OM_autotransptr_brl_dom"/>
</dbReference>
<dbReference type="InterPro" id="IPR036709">
    <property type="entry name" value="Autotransporte_beta_dom_sf"/>
</dbReference>
<sequence length="1353" mass="131358">MKTISAHCILPRLSARLRLSTALCAATLLVALPHVASAATFTVTEATDDGSGTVAGSLSWAIASAGASGDVIEIDPAVSTITVSGTLPAFAQDVTVRASAPVEISGSPFAASGTSLVLSGESSTNALTTALSGTLAGETGANGVSGSGGTNGTAGEAGAIALSGSGFSLTLSGSTTGGNGGAGGSGGLEHNPPGNGGGGGNGAAAFSGSDFKLENQGAITGGSGGNGGRGGHATIVDGGRGGNGGEGGAGIAGTGLVIENSGTITGGAGGHRGGGGGSAFGITGPAGSEGVGAAGITGSDLTIVNKGTISGGLSGGGVRANAIEFTSGTNSLELWAGSTITGNVVAGGSADTLILGGGAGASFDLTDLGSQYTGFEALSKSGTSTWALHGTSGAAASKLDVDSGTLVMDGAELDGTALTVGSGTLNLANGSTLTSSSANISGTGGLEGFVTLVDTGTTWNNGATLSVGTTGDGRLQIANAAKATAGETYIGRGSKGTLAIYGPVSSHTTTGDFHAGFNAGSTGTVFVSTGGMLKTQDAYLGYKGGSSGSVTVTHGSTWDGAGGAIWIGVNGEGSLLVADGGQVNTALFSSSSQATGVSTVKVTGAGSHLRASTSFRFGSRGKATLTVADGGAVTIGSGLGTMFLSDLATGKTTLNIGATAGDTAATPGTINAASVTSGDGTATIVFNHTGGAYSFAPNLSGNASLEVYSGTTTLAGNNSSFSGTTTVNGGILKSGSANGFARNTAYTVNGGVLDLSGFDLVMSSLKGSGGEVALGAADLTVNSSGDSTFAGVLSGTGDVIKQGAAGLTLTGDSSGFAGTTKVSAGRLTVNGSLGGMIEVTGGSIGGSGTLSALGLGSGGTVSPGNSIGTLTVSGNVSFAAGSIYDVEVDSAGNSDKIAAGGTATIAGGTVRVGPESGSGDSFTYNPLTSYTILTAKGGVSGTFDSVTDSFAFLNSELSYGATSVTLDLIRNDTSFADVARTANQRAVAGSLSGLASTSDLYRAVAGLNETQARRAYGSLSGEIHASLPSLFLNDSARLRDTVTSRIHDAFAGFSQMPEIAFNGPVGPRGPGLGTGSGFSLTTWGSAYGAYGKLDGDGNAATLSRSTGGALVGLEATAWPQARFGVLAGLGQSQASVSARASSADANSYTLGAYGGVRLSDLGLTFGAAYSWHDVTSERAVAVGSLKDTLSADYWSRTAQVFGEASYALETPWLLVSPFAGLALLHQQTDAFQEQGSAALALTGDGSSQLLGSSTLGLRMSKTLATTDGVSVALTGAFGWRHAIGDLTPDQRMALSGLDPFTVQGVPLDRDTALVEAGLALTITDRTTLGLSYQGAFGENARDQGANARINIRF</sequence>
<dbReference type="InterPro" id="IPR005546">
    <property type="entry name" value="Autotransporte_beta"/>
</dbReference>
<evidence type="ECO:0000313" key="5">
    <source>
        <dbReference type="EMBL" id="EAV41692.1"/>
    </source>
</evidence>
<dbReference type="NCBIfam" id="TIGR01414">
    <property type="entry name" value="autotrans_barl"/>
    <property type="match status" value="1"/>
</dbReference>
<dbReference type="Gene3D" id="2.40.128.130">
    <property type="entry name" value="Autotransporter beta-domain"/>
    <property type="match status" value="1"/>
</dbReference>
<keyword evidence="1 3" id="KW-0732">Signal</keyword>
<dbReference type="InterPro" id="IPR030895">
    <property type="entry name" value="T5SS_PEPC_rpt"/>
</dbReference>